<organism evidence="5 6">
    <name type="scientific">Vespula germanica</name>
    <name type="common">German yellow jacket</name>
    <name type="synonym">Paravespula germanica</name>
    <dbReference type="NCBI Taxonomy" id="30212"/>
    <lineage>
        <taxon>Eukaryota</taxon>
        <taxon>Metazoa</taxon>
        <taxon>Ecdysozoa</taxon>
        <taxon>Arthropoda</taxon>
        <taxon>Hexapoda</taxon>
        <taxon>Insecta</taxon>
        <taxon>Pterygota</taxon>
        <taxon>Neoptera</taxon>
        <taxon>Endopterygota</taxon>
        <taxon>Hymenoptera</taxon>
        <taxon>Apocrita</taxon>
        <taxon>Aculeata</taxon>
        <taxon>Vespoidea</taxon>
        <taxon>Vespidae</taxon>
        <taxon>Vespinae</taxon>
        <taxon>Vespula</taxon>
    </lineage>
</organism>
<dbReference type="InterPro" id="IPR013868">
    <property type="entry name" value="Cut8/Sts1_fam"/>
</dbReference>
<evidence type="ECO:0000256" key="1">
    <source>
        <dbReference type="ARBA" id="ARBA00004123"/>
    </source>
</evidence>
<keyword evidence="3" id="KW-0539">Nucleus</keyword>
<dbReference type="Gene3D" id="1.20.58.1590">
    <property type="entry name" value="Tethering factor for nuclear proteasome Cut8/Sts1"/>
    <property type="match status" value="1"/>
</dbReference>
<dbReference type="InterPro" id="IPR038422">
    <property type="entry name" value="Cut8/Sts1_sf"/>
</dbReference>
<protein>
    <submittedName>
        <fullName evidence="5">Uncharacterized protein</fullName>
    </submittedName>
</protein>
<dbReference type="GO" id="GO:0070628">
    <property type="term" value="F:proteasome binding"/>
    <property type="evidence" value="ECO:0007669"/>
    <property type="project" value="TreeGrafter"/>
</dbReference>
<dbReference type="GO" id="GO:0031965">
    <property type="term" value="C:nuclear membrane"/>
    <property type="evidence" value="ECO:0007669"/>
    <property type="project" value="TreeGrafter"/>
</dbReference>
<reference evidence="5" key="1">
    <citation type="journal article" date="2020" name="G3 (Bethesda)">
        <title>High-Quality Assemblies for Three Invasive Social Wasps from the &lt;i&gt;Vespula&lt;/i&gt; Genus.</title>
        <authorList>
            <person name="Harrop T.W.R."/>
            <person name="Guhlin J."/>
            <person name="McLaughlin G.M."/>
            <person name="Permina E."/>
            <person name="Stockwell P."/>
            <person name="Gilligan J."/>
            <person name="Le Lec M.F."/>
            <person name="Gruber M.A.M."/>
            <person name="Quinn O."/>
            <person name="Lovegrove M."/>
            <person name="Duncan E.J."/>
            <person name="Remnant E.J."/>
            <person name="Van Eeckhoven J."/>
            <person name="Graham B."/>
            <person name="Knapp R.A."/>
            <person name="Langford K.W."/>
            <person name="Kronenberg Z."/>
            <person name="Press M.O."/>
            <person name="Eacker S.M."/>
            <person name="Wilson-Rankin E.E."/>
            <person name="Purcell J."/>
            <person name="Lester P.J."/>
            <person name="Dearden P.K."/>
        </authorList>
    </citation>
    <scope>NUCLEOTIDE SEQUENCE</scope>
    <source>
        <strain evidence="5">Linc-1</strain>
    </source>
</reference>
<dbReference type="PANTHER" id="PTHR28032">
    <property type="entry name" value="FI02826P"/>
    <property type="match status" value="1"/>
</dbReference>
<evidence type="ECO:0000256" key="2">
    <source>
        <dbReference type="ARBA" id="ARBA00006199"/>
    </source>
</evidence>
<name>A0A834KNY4_VESGE</name>
<gene>
    <name evidence="5" type="ORF">HZH68_004637</name>
</gene>
<proteinExistence type="inferred from homology"/>
<evidence type="ECO:0000313" key="5">
    <source>
        <dbReference type="EMBL" id="KAF7410256.1"/>
    </source>
</evidence>
<comment type="similarity">
    <text evidence="2">Belongs to the cut8/STS1 family.</text>
</comment>
<evidence type="ECO:0000313" key="6">
    <source>
        <dbReference type="Proteomes" id="UP000617340"/>
    </source>
</evidence>
<evidence type="ECO:0000256" key="3">
    <source>
        <dbReference type="ARBA" id="ARBA00023242"/>
    </source>
</evidence>
<evidence type="ECO:0000256" key="4">
    <source>
        <dbReference type="SAM" id="MobiDB-lite"/>
    </source>
</evidence>
<dbReference type="PANTHER" id="PTHR28032:SF1">
    <property type="entry name" value="FI02826P"/>
    <property type="match status" value="1"/>
</dbReference>
<dbReference type="GO" id="GO:0071630">
    <property type="term" value="P:nuclear protein quality control by the ubiquitin-proteasome system"/>
    <property type="evidence" value="ECO:0007669"/>
    <property type="project" value="InterPro"/>
</dbReference>
<feature type="region of interest" description="Disordered" evidence="4">
    <location>
        <begin position="143"/>
        <end position="170"/>
    </location>
</feature>
<dbReference type="GO" id="GO:0031144">
    <property type="term" value="P:proteasome localization"/>
    <property type="evidence" value="ECO:0007669"/>
    <property type="project" value="InterPro"/>
</dbReference>
<sequence length="374" mass="43082">MNTPTREFLRRPDGSRRRSARQALAVIPNVPGMTFSPVKIIFAKYNLSFYHLVKIIFTKREMLPIEQNTMDNVMNSRHTADSWSPAPSPDELVIQKRGRRRRTIVWSPDLDTCKRDSLLSLSSRDRTPVKSPSKSTMILRSTPRKRLSLGDANESRFTVSEKKRRTPSKSMNVIDSSIQKKFNGNLVNGLRGLSHEQLVKLITDIISMQEDGNLREDEKLKDVFMNKMPMADIQPQREKLCNLRQNIYASLVSSNADDCAYSRAYIHLDAFQKAVIDQGKRLLESQHWSSVIQYVFVAWNITKELPEWESQGLDNTTYKCFKNLALFCRRALTEGCFNLSTLNLYRERLETMAKDCEEINGCLQLLKEINPVIV</sequence>
<dbReference type="Proteomes" id="UP000617340">
    <property type="component" value="Unassembled WGS sequence"/>
</dbReference>
<dbReference type="Pfam" id="PF08559">
    <property type="entry name" value="Cut8"/>
    <property type="match status" value="1"/>
</dbReference>
<comment type="subcellular location">
    <subcellularLocation>
        <location evidence="1">Nucleus</location>
    </subcellularLocation>
</comment>
<accession>A0A834KNY4</accession>
<keyword evidence="6" id="KW-1185">Reference proteome</keyword>
<dbReference type="EMBL" id="JACSDZ010000003">
    <property type="protein sequence ID" value="KAF7410256.1"/>
    <property type="molecule type" value="Genomic_DNA"/>
</dbReference>
<comment type="caution">
    <text evidence="5">The sequence shown here is derived from an EMBL/GenBank/DDBJ whole genome shotgun (WGS) entry which is preliminary data.</text>
</comment>
<dbReference type="AlphaFoldDB" id="A0A834KNY4"/>